<name>A0A8J3I4L3_9CHLR</name>
<keyword evidence="6" id="KW-1185">Reference proteome</keyword>
<dbReference type="EMBL" id="BNJF01000007">
    <property type="protein sequence ID" value="GHO50132.1"/>
    <property type="molecule type" value="Genomic_DNA"/>
</dbReference>
<dbReference type="Pfam" id="PF04879">
    <property type="entry name" value="Molybdop_Fe4S4"/>
    <property type="match status" value="1"/>
</dbReference>
<dbReference type="SMART" id="SM00926">
    <property type="entry name" value="Molybdop_Fe4S4"/>
    <property type="match status" value="1"/>
</dbReference>
<dbReference type="GO" id="GO:0046872">
    <property type="term" value="F:metal ion binding"/>
    <property type="evidence" value="ECO:0007669"/>
    <property type="project" value="UniProtKB-KW"/>
</dbReference>
<keyword evidence="2" id="KW-0408">Iron</keyword>
<organism evidence="5 6">
    <name type="scientific">Ktedonospora formicarum</name>
    <dbReference type="NCBI Taxonomy" id="2778364"/>
    <lineage>
        <taxon>Bacteria</taxon>
        <taxon>Bacillati</taxon>
        <taxon>Chloroflexota</taxon>
        <taxon>Ktedonobacteria</taxon>
        <taxon>Ktedonobacterales</taxon>
        <taxon>Ktedonobacteraceae</taxon>
        <taxon>Ktedonospora</taxon>
    </lineage>
</organism>
<keyword evidence="1" id="KW-0479">Metal-binding</keyword>
<dbReference type="AlphaFoldDB" id="A0A8J3I4L3"/>
<dbReference type="GO" id="GO:0051536">
    <property type="term" value="F:iron-sulfur cluster binding"/>
    <property type="evidence" value="ECO:0007669"/>
    <property type="project" value="UniProtKB-KW"/>
</dbReference>
<feature type="domain" description="4Fe-4S Mo/W bis-MGD-type" evidence="4">
    <location>
        <begin position="13"/>
        <end position="71"/>
    </location>
</feature>
<gene>
    <name evidence="5" type="ORF">KSX_82950</name>
</gene>
<dbReference type="PANTHER" id="PTHR43742">
    <property type="entry name" value="TRIMETHYLAMINE-N-OXIDE REDUCTASE"/>
    <property type="match status" value="1"/>
</dbReference>
<dbReference type="PANTHER" id="PTHR43742:SF6">
    <property type="entry name" value="OXIDOREDUCTASE YYAE-RELATED"/>
    <property type="match status" value="1"/>
</dbReference>
<sequence length="209" mass="23256">MALDTTVTSPRNLRVVYGSCPHDCPDCCALETRVDEQGRAVSVRGRADHPITQGWLCAKVNRYLERVYHPERLLYPMRRVGPKGSGQFERITWDEAIAEITHQWQRIIDEHGAQCILPYSYAGTLGMVQGAVADTRLWNRMGVSGLERAICGHAAEEAVQLIVGGRLAPSPETLVESKLILIWGVIPPAPHPILCPSCARPRRMVRTLL</sequence>
<dbReference type="GO" id="GO:0016491">
    <property type="term" value="F:oxidoreductase activity"/>
    <property type="evidence" value="ECO:0007669"/>
    <property type="project" value="InterPro"/>
</dbReference>
<dbReference type="Proteomes" id="UP000612362">
    <property type="component" value="Unassembled WGS sequence"/>
</dbReference>
<dbReference type="Gene3D" id="3.40.228.10">
    <property type="entry name" value="Dimethylsulfoxide Reductase, domain 2"/>
    <property type="match status" value="1"/>
</dbReference>
<dbReference type="Gene3D" id="3.40.50.740">
    <property type="match status" value="1"/>
</dbReference>
<dbReference type="Gene3D" id="2.20.25.90">
    <property type="entry name" value="ADC-like domains"/>
    <property type="match status" value="1"/>
</dbReference>
<dbReference type="Pfam" id="PF00384">
    <property type="entry name" value="Molybdopterin"/>
    <property type="match status" value="1"/>
</dbReference>
<dbReference type="InterPro" id="IPR050612">
    <property type="entry name" value="Prok_Mopterin_Oxidored"/>
</dbReference>
<dbReference type="InterPro" id="IPR006656">
    <property type="entry name" value="Mopterin_OxRdtase"/>
</dbReference>
<evidence type="ECO:0000256" key="1">
    <source>
        <dbReference type="ARBA" id="ARBA00022723"/>
    </source>
</evidence>
<accession>A0A8J3I4L3</accession>
<dbReference type="SUPFAM" id="SSF53706">
    <property type="entry name" value="Formate dehydrogenase/DMSO reductase, domains 1-3"/>
    <property type="match status" value="1"/>
</dbReference>
<evidence type="ECO:0000256" key="3">
    <source>
        <dbReference type="ARBA" id="ARBA00023014"/>
    </source>
</evidence>
<dbReference type="PROSITE" id="PS51669">
    <property type="entry name" value="4FE4S_MOW_BIS_MGD"/>
    <property type="match status" value="1"/>
</dbReference>
<reference evidence="5" key="1">
    <citation type="submission" date="2020-10" db="EMBL/GenBank/DDBJ databases">
        <title>Taxonomic study of unclassified bacteria belonging to the class Ktedonobacteria.</title>
        <authorList>
            <person name="Yabe S."/>
            <person name="Wang C.M."/>
            <person name="Zheng Y."/>
            <person name="Sakai Y."/>
            <person name="Cavaletti L."/>
            <person name="Monciardini P."/>
            <person name="Donadio S."/>
        </authorList>
    </citation>
    <scope>NUCLEOTIDE SEQUENCE</scope>
    <source>
        <strain evidence="5">SOSP1-1</strain>
    </source>
</reference>
<evidence type="ECO:0000259" key="4">
    <source>
        <dbReference type="PROSITE" id="PS51669"/>
    </source>
</evidence>
<proteinExistence type="predicted"/>
<evidence type="ECO:0000313" key="5">
    <source>
        <dbReference type="EMBL" id="GHO50132.1"/>
    </source>
</evidence>
<evidence type="ECO:0000313" key="6">
    <source>
        <dbReference type="Proteomes" id="UP000612362"/>
    </source>
</evidence>
<comment type="caution">
    <text evidence="5">The sequence shown here is derived from an EMBL/GenBank/DDBJ whole genome shotgun (WGS) entry which is preliminary data.</text>
</comment>
<protein>
    <recommendedName>
        <fullName evidence="4">4Fe-4S Mo/W bis-MGD-type domain-containing protein</fullName>
    </recommendedName>
</protein>
<keyword evidence="3" id="KW-0411">Iron-sulfur</keyword>
<dbReference type="InterPro" id="IPR006963">
    <property type="entry name" value="Mopterin_OxRdtase_4Fe-4S_dom"/>
</dbReference>
<evidence type="ECO:0000256" key="2">
    <source>
        <dbReference type="ARBA" id="ARBA00023004"/>
    </source>
</evidence>